<feature type="transmembrane region" description="Helical" evidence="8">
    <location>
        <begin position="111"/>
        <end position="136"/>
    </location>
</feature>
<name>A0ABX7B878_9PROT</name>
<dbReference type="PANTHER" id="PTHR40074:SF4">
    <property type="entry name" value="INNER MEMBRANE PROTEIN YCFT"/>
    <property type="match status" value="1"/>
</dbReference>
<evidence type="ECO:0000256" key="6">
    <source>
        <dbReference type="ARBA" id="ARBA00023136"/>
    </source>
</evidence>
<gene>
    <name evidence="10" type="ORF">IGS68_00535</name>
</gene>
<comment type="subcellular location">
    <subcellularLocation>
        <location evidence="1">Cell membrane</location>
        <topology evidence="1">Multi-pass membrane protein</topology>
    </subcellularLocation>
</comment>
<feature type="transmembrane region" description="Helical" evidence="8">
    <location>
        <begin position="143"/>
        <end position="164"/>
    </location>
</feature>
<dbReference type="EMBL" id="CP067420">
    <property type="protein sequence ID" value="QQP89805.1"/>
    <property type="molecule type" value="Genomic_DNA"/>
</dbReference>
<keyword evidence="10" id="KW-0808">Transferase</keyword>
<evidence type="ECO:0000256" key="3">
    <source>
        <dbReference type="ARBA" id="ARBA00022475"/>
    </source>
</evidence>
<protein>
    <submittedName>
        <fullName evidence="10">Acyltransferase family protein</fullName>
    </submittedName>
</protein>
<keyword evidence="5 8" id="KW-1133">Transmembrane helix</keyword>
<evidence type="ECO:0000256" key="7">
    <source>
        <dbReference type="SAM" id="MobiDB-lite"/>
    </source>
</evidence>
<keyword evidence="6 8" id="KW-0472">Membrane</keyword>
<keyword evidence="10" id="KW-0012">Acyltransferase</keyword>
<feature type="transmembrane region" description="Helical" evidence="8">
    <location>
        <begin position="46"/>
        <end position="67"/>
    </location>
</feature>
<dbReference type="PANTHER" id="PTHR40074">
    <property type="entry name" value="O-ACETYLTRANSFERASE WECH"/>
    <property type="match status" value="1"/>
</dbReference>
<evidence type="ECO:0000313" key="11">
    <source>
        <dbReference type="Proteomes" id="UP000595197"/>
    </source>
</evidence>
<feature type="compositionally biased region" description="Basic and acidic residues" evidence="7">
    <location>
        <begin position="329"/>
        <end position="346"/>
    </location>
</feature>
<dbReference type="RefSeq" id="WP_201076504.1">
    <property type="nucleotide sequence ID" value="NZ_CP067420.1"/>
</dbReference>
<feature type="transmembrane region" description="Helical" evidence="8">
    <location>
        <begin position="285"/>
        <end position="307"/>
    </location>
</feature>
<dbReference type="Pfam" id="PF01757">
    <property type="entry name" value="Acyl_transf_3"/>
    <property type="match status" value="1"/>
</dbReference>
<accession>A0ABX7B878</accession>
<sequence>MSDETVAWVQCAKGITICLVVYGHAMFGVDAAVGINPTFFFYNNEFFSLFRMPLFFFVSGIFAFRSIARPLDQFVNRTVLHFVYVYLVWCVIQYVFRLLTGGIGNQSIDPYAILLIAYQPINVLWFVYVLLAFFVVTRLLRPVPYFVVLALAGGLAVAHVNSGVYVVDRFTSNYVFFLMGYYGSQMILDRARQITSTHAMVLVPLFIAVTFALIYADLRHVQIVRLAVVMFAIFAMIALCVVLSDRKLDGLFLYAGSYSLPIFVSHTIATAGSRVILSKLGLGNPVLLVVGSTLGGIVLPIILAKLCDRIRFPWLFRKPGWFSVHIRSDDPPPRRAPSEPSDHRLADTSARP</sequence>
<evidence type="ECO:0000256" key="5">
    <source>
        <dbReference type="ARBA" id="ARBA00022989"/>
    </source>
</evidence>
<feature type="transmembrane region" description="Helical" evidence="8">
    <location>
        <begin position="170"/>
        <end position="188"/>
    </location>
</feature>
<evidence type="ECO:0000259" key="9">
    <source>
        <dbReference type="Pfam" id="PF01757"/>
    </source>
</evidence>
<proteinExistence type="inferred from homology"/>
<feature type="transmembrane region" description="Helical" evidence="8">
    <location>
        <begin position="200"/>
        <end position="216"/>
    </location>
</feature>
<feature type="region of interest" description="Disordered" evidence="7">
    <location>
        <begin position="329"/>
        <end position="352"/>
    </location>
</feature>
<dbReference type="Proteomes" id="UP000595197">
    <property type="component" value="Chromosome"/>
</dbReference>
<evidence type="ECO:0000256" key="4">
    <source>
        <dbReference type="ARBA" id="ARBA00022692"/>
    </source>
</evidence>
<keyword evidence="4 8" id="KW-0812">Transmembrane</keyword>
<organism evidence="10 11">
    <name type="scientific">Skermanella cutis</name>
    <dbReference type="NCBI Taxonomy" id="2775420"/>
    <lineage>
        <taxon>Bacteria</taxon>
        <taxon>Pseudomonadati</taxon>
        <taxon>Pseudomonadota</taxon>
        <taxon>Alphaproteobacteria</taxon>
        <taxon>Rhodospirillales</taxon>
        <taxon>Azospirillaceae</taxon>
        <taxon>Skermanella</taxon>
    </lineage>
</organism>
<evidence type="ECO:0000256" key="1">
    <source>
        <dbReference type="ARBA" id="ARBA00004651"/>
    </source>
</evidence>
<feature type="transmembrane region" description="Helical" evidence="8">
    <location>
        <begin position="251"/>
        <end position="273"/>
    </location>
</feature>
<dbReference type="GO" id="GO:0016746">
    <property type="term" value="F:acyltransferase activity"/>
    <property type="evidence" value="ECO:0007669"/>
    <property type="project" value="UniProtKB-KW"/>
</dbReference>
<feature type="transmembrane region" description="Helical" evidence="8">
    <location>
        <begin position="79"/>
        <end position="99"/>
    </location>
</feature>
<dbReference type="InterPro" id="IPR002656">
    <property type="entry name" value="Acyl_transf_3_dom"/>
</dbReference>
<reference evidence="10" key="1">
    <citation type="submission" date="2021-02" db="EMBL/GenBank/DDBJ databases">
        <title>Skermanella TT6 skin isolate.</title>
        <authorList>
            <person name="Lee K."/>
            <person name="Ganzorig M."/>
        </authorList>
    </citation>
    <scope>NUCLEOTIDE SEQUENCE</scope>
    <source>
        <strain evidence="10">TT6</strain>
    </source>
</reference>
<feature type="domain" description="Acyltransferase 3" evidence="9">
    <location>
        <begin position="7"/>
        <end position="304"/>
    </location>
</feature>
<keyword evidence="3" id="KW-1003">Cell membrane</keyword>
<evidence type="ECO:0000313" key="10">
    <source>
        <dbReference type="EMBL" id="QQP89805.1"/>
    </source>
</evidence>
<evidence type="ECO:0000256" key="8">
    <source>
        <dbReference type="SAM" id="Phobius"/>
    </source>
</evidence>
<comment type="similarity">
    <text evidence="2">Belongs to the acyltransferase 3 family.</text>
</comment>
<evidence type="ECO:0000256" key="2">
    <source>
        <dbReference type="ARBA" id="ARBA00007400"/>
    </source>
</evidence>
<keyword evidence="11" id="KW-1185">Reference proteome</keyword>
<feature type="transmembrane region" description="Helical" evidence="8">
    <location>
        <begin position="222"/>
        <end position="244"/>
    </location>
</feature>